<evidence type="ECO:0000313" key="12">
    <source>
        <dbReference type="Proteomes" id="UP000807785"/>
    </source>
</evidence>
<keyword evidence="9" id="KW-0472">Membrane</keyword>
<feature type="compositionally biased region" description="Low complexity" evidence="8">
    <location>
        <begin position="380"/>
        <end position="393"/>
    </location>
</feature>
<feature type="region of interest" description="Disordered" evidence="8">
    <location>
        <begin position="322"/>
        <end position="393"/>
    </location>
</feature>
<comment type="caution">
    <text evidence="11">The sequence shown here is derived from an EMBL/GenBank/DDBJ whole genome shotgun (WGS) entry which is preliminary data.</text>
</comment>
<keyword evidence="9" id="KW-1133">Transmembrane helix</keyword>
<evidence type="ECO:0000256" key="3">
    <source>
        <dbReference type="ARBA" id="ARBA00022679"/>
    </source>
</evidence>
<dbReference type="AlphaFoldDB" id="A0A9D7DVM7"/>
<feature type="binding site" evidence="7">
    <location>
        <position position="75"/>
    </location>
    <ligand>
        <name>ATP</name>
        <dbReference type="ChEBI" id="CHEBI:30616"/>
    </ligand>
</feature>
<dbReference type="GO" id="GO:0004713">
    <property type="term" value="F:protein tyrosine kinase activity"/>
    <property type="evidence" value="ECO:0007669"/>
    <property type="project" value="InterPro"/>
</dbReference>
<dbReference type="GO" id="GO:0005524">
    <property type="term" value="F:ATP binding"/>
    <property type="evidence" value="ECO:0007669"/>
    <property type="project" value="UniProtKB-UniRule"/>
</dbReference>
<evidence type="ECO:0000256" key="5">
    <source>
        <dbReference type="ARBA" id="ARBA00022777"/>
    </source>
</evidence>
<dbReference type="Proteomes" id="UP000807785">
    <property type="component" value="Unassembled WGS sequence"/>
</dbReference>
<dbReference type="GO" id="GO:0004674">
    <property type="term" value="F:protein serine/threonine kinase activity"/>
    <property type="evidence" value="ECO:0007669"/>
    <property type="project" value="UniProtKB-EC"/>
</dbReference>
<keyword evidence="5 11" id="KW-0418">Kinase</keyword>
<keyword evidence="4 7" id="KW-0547">Nucleotide-binding</keyword>
<dbReference type="InterPro" id="IPR000719">
    <property type="entry name" value="Prot_kinase_dom"/>
</dbReference>
<dbReference type="InterPro" id="IPR017441">
    <property type="entry name" value="Protein_kinase_ATP_BS"/>
</dbReference>
<organism evidence="11 12">
    <name type="scientific">Candidatus Methylophosphatis roskildensis</name>
    <dbReference type="NCBI Taxonomy" id="2899263"/>
    <lineage>
        <taxon>Bacteria</taxon>
        <taxon>Pseudomonadati</taxon>
        <taxon>Pseudomonadota</taxon>
        <taxon>Betaproteobacteria</taxon>
        <taxon>Nitrosomonadales</taxon>
        <taxon>Sterolibacteriaceae</taxon>
        <taxon>Candidatus Methylophosphatis</taxon>
    </lineage>
</organism>
<dbReference type="EMBL" id="JADJEV010000001">
    <property type="protein sequence ID" value="MBK6971655.1"/>
    <property type="molecule type" value="Genomic_DNA"/>
</dbReference>
<gene>
    <name evidence="11" type="ORF">IPH26_01415</name>
</gene>
<proteinExistence type="inferred from homology"/>
<feature type="domain" description="Protein kinase" evidence="10">
    <location>
        <begin position="46"/>
        <end position="329"/>
    </location>
</feature>
<dbReference type="InterPro" id="IPR050660">
    <property type="entry name" value="NEK_Ser/Thr_kinase"/>
</dbReference>
<dbReference type="SUPFAM" id="SSF56112">
    <property type="entry name" value="Protein kinase-like (PK-like)"/>
    <property type="match status" value="1"/>
</dbReference>
<keyword evidence="6 7" id="KW-0067">ATP-binding</keyword>
<dbReference type="InterPro" id="IPR008266">
    <property type="entry name" value="Tyr_kinase_AS"/>
</dbReference>
<comment type="similarity">
    <text evidence="1">Belongs to the protein kinase superfamily. NEK Ser/Thr protein kinase family. NIMA subfamily.</text>
</comment>
<feature type="region of interest" description="Disordered" evidence="8">
    <location>
        <begin position="688"/>
        <end position="764"/>
    </location>
</feature>
<evidence type="ECO:0000256" key="2">
    <source>
        <dbReference type="ARBA" id="ARBA00012513"/>
    </source>
</evidence>
<evidence type="ECO:0000259" key="10">
    <source>
        <dbReference type="PROSITE" id="PS50011"/>
    </source>
</evidence>
<dbReference type="PROSITE" id="PS00109">
    <property type="entry name" value="PROTEIN_KINASE_TYR"/>
    <property type="match status" value="1"/>
</dbReference>
<feature type="transmembrane region" description="Helical" evidence="9">
    <location>
        <begin position="411"/>
        <end position="431"/>
    </location>
</feature>
<reference evidence="11" key="1">
    <citation type="submission" date="2020-10" db="EMBL/GenBank/DDBJ databases">
        <title>Connecting structure to function with the recovery of over 1000 high-quality activated sludge metagenome-assembled genomes encoding full-length rRNA genes using long-read sequencing.</title>
        <authorList>
            <person name="Singleton C.M."/>
            <person name="Petriglieri F."/>
            <person name="Kristensen J.M."/>
            <person name="Kirkegaard R.H."/>
            <person name="Michaelsen T.Y."/>
            <person name="Andersen M.H."/>
            <person name="Karst S.M."/>
            <person name="Dueholm M.S."/>
            <person name="Nielsen P.H."/>
            <person name="Albertsen M."/>
        </authorList>
    </citation>
    <scope>NUCLEOTIDE SEQUENCE</scope>
    <source>
        <strain evidence="11">Bjer_18-Q3-R1-45_BAT3C.347</strain>
    </source>
</reference>
<sequence>MSSNPPTRNETTVVLNTEVTAPASGHLALPGEHSNALPAGTRLAEFELTGLVGEGGFGIVYLAYDHSLHRQVAVKEYIPSSLANRTTQNAVAVLSDQHVEPFQAGLSSFINEARLLAQFDHPSLLKVYRFWEANGTAYMAMPFYEGVTLRKTLKSLGGPPDEEWLKHLLRPLLDALGVMHAAQCFHRDIAPDNILILSNGRPVLLDFGAARRVIADMTQAPTVILKPGYAPVEQYGEEPTMRQGPWTDIYALAAVVYSAIVGKAPQASISRYMSDGLKPVSRLAVGRYSEAFLRAIDHALSVEPGARPQSVDEFRALLGLGDRRTHPRATTPTLAPPSATPLPEAIASATPESLMPTVPHAPSVKPAPEPKFESMPEPAPKAAPASAAAPAAKPAAPKVTVTIAEGGPLKVYVLAGILLIGFVGFLVWWYLLRPPPTLDIAARTAPTTPATQPEVRPSPDLAPRPAEPPAVSEPVAQSAPSQPPTEVTKPAEAAAPPVEPAAPPFEPPAPLPSAPLAPAELFDQVLAGRNPQRSVTASVESEQAPVGRGGLRFSVRSATPGYLYVLKLGPDSEEIQLVFPNLADQRNRIDPGETLAQPSAAWSRHVKGAAGVERYIVIVSDQPRDFRLIDARSRGVFKAFVPDSLARLQRDYAGGAPLLAGKPVCPAGNACSRDYGAAAFSLERTTAAPAVPKPAPPQTAAEQRDRRARVAAREQSPARVPPSEKSSTKINASSGRCSDILERASLGEPLTSQQMSYLKKECGR</sequence>
<dbReference type="SMART" id="SM00219">
    <property type="entry name" value="TyrKc"/>
    <property type="match status" value="1"/>
</dbReference>
<dbReference type="InterPro" id="IPR025493">
    <property type="entry name" value="DUF4384"/>
</dbReference>
<accession>A0A9D7DVM7</accession>
<feature type="region of interest" description="Disordered" evidence="8">
    <location>
        <begin position="446"/>
        <end position="516"/>
    </location>
</feature>
<name>A0A9D7DVM7_9PROT</name>
<dbReference type="EC" id="2.7.11.1" evidence="2"/>
<dbReference type="InterPro" id="IPR020635">
    <property type="entry name" value="Tyr_kinase_cat_dom"/>
</dbReference>
<evidence type="ECO:0000256" key="9">
    <source>
        <dbReference type="SAM" id="Phobius"/>
    </source>
</evidence>
<dbReference type="Gene3D" id="1.10.510.10">
    <property type="entry name" value="Transferase(Phosphotransferase) domain 1"/>
    <property type="match status" value="1"/>
</dbReference>
<keyword evidence="9" id="KW-0812">Transmembrane</keyword>
<dbReference type="PROSITE" id="PS50011">
    <property type="entry name" value="PROTEIN_KINASE_DOM"/>
    <property type="match status" value="1"/>
</dbReference>
<dbReference type="PANTHER" id="PTHR43671:SF13">
    <property type="entry name" value="SERINE_THREONINE-PROTEIN KINASE NEK2"/>
    <property type="match status" value="1"/>
</dbReference>
<dbReference type="PANTHER" id="PTHR43671">
    <property type="entry name" value="SERINE/THREONINE-PROTEIN KINASE NEK"/>
    <property type="match status" value="1"/>
</dbReference>
<dbReference type="InterPro" id="IPR011009">
    <property type="entry name" value="Kinase-like_dom_sf"/>
</dbReference>
<evidence type="ECO:0000313" key="11">
    <source>
        <dbReference type="EMBL" id="MBK6971655.1"/>
    </source>
</evidence>
<protein>
    <recommendedName>
        <fullName evidence="2">non-specific serine/threonine protein kinase</fullName>
        <ecNumber evidence="2">2.7.11.1</ecNumber>
    </recommendedName>
</protein>
<feature type="compositionally biased region" description="Pro residues" evidence="8">
    <location>
        <begin position="497"/>
        <end position="515"/>
    </location>
</feature>
<dbReference type="Pfam" id="PF14326">
    <property type="entry name" value="DUF4384"/>
    <property type="match status" value="1"/>
</dbReference>
<evidence type="ECO:0000256" key="6">
    <source>
        <dbReference type="ARBA" id="ARBA00022840"/>
    </source>
</evidence>
<dbReference type="Pfam" id="PF00069">
    <property type="entry name" value="Pkinase"/>
    <property type="match status" value="1"/>
</dbReference>
<feature type="compositionally biased region" description="Polar residues" evidence="8">
    <location>
        <begin position="724"/>
        <end position="736"/>
    </location>
</feature>
<evidence type="ECO:0000256" key="4">
    <source>
        <dbReference type="ARBA" id="ARBA00022741"/>
    </source>
</evidence>
<evidence type="ECO:0000256" key="8">
    <source>
        <dbReference type="SAM" id="MobiDB-lite"/>
    </source>
</evidence>
<dbReference type="PROSITE" id="PS00107">
    <property type="entry name" value="PROTEIN_KINASE_ATP"/>
    <property type="match status" value="1"/>
</dbReference>
<evidence type="ECO:0000256" key="7">
    <source>
        <dbReference type="PROSITE-ProRule" id="PRU10141"/>
    </source>
</evidence>
<dbReference type="CDD" id="cd14014">
    <property type="entry name" value="STKc_PknB_like"/>
    <property type="match status" value="1"/>
</dbReference>
<feature type="compositionally biased region" description="Low complexity" evidence="8">
    <location>
        <begin position="484"/>
        <end position="496"/>
    </location>
</feature>
<evidence type="ECO:0000256" key="1">
    <source>
        <dbReference type="ARBA" id="ARBA00010886"/>
    </source>
</evidence>
<keyword evidence="3" id="KW-0808">Transferase</keyword>